<evidence type="ECO:0000256" key="8">
    <source>
        <dbReference type="ARBA" id="ARBA00023027"/>
    </source>
</evidence>
<dbReference type="InterPro" id="IPR005248">
    <property type="entry name" value="NadD/NMNAT"/>
</dbReference>
<dbReference type="Gene3D" id="3.40.50.620">
    <property type="entry name" value="HUPs"/>
    <property type="match status" value="1"/>
</dbReference>
<organism evidence="12 13">
    <name type="scientific">Cerasibacillus terrae</name>
    <dbReference type="NCBI Taxonomy" id="2498845"/>
    <lineage>
        <taxon>Bacteria</taxon>
        <taxon>Bacillati</taxon>
        <taxon>Bacillota</taxon>
        <taxon>Bacilli</taxon>
        <taxon>Bacillales</taxon>
        <taxon>Bacillaceae</taxon>
        <taxon>Cerasibacillus</taxon>
    </lineage>
</organism>
<evidence type="ECO:0000256" key="7">
    <source>
        <dbReference type="ARBA" id="ARBA00022840"/>
    </source>
</evidence>
<evidence type="ECO:0000256" key="10">
    <source>
        <dbReference type="HAMAP-Rule" id="MF_00244"/>
    </source>
</evidence>
<keyword evidence="4 10" id="KW-0808">Transferase</keyword>
<dbReference type="CDD" id="cd02165">
    <property type="entry name" value="NMNAT"/>
    <property type="match status" value="1"/>
</dbReference>
<proteinExistence type="inferred from homology"/>
<dbReference type="RefSeq" id="WP_147665773.1">
    <property type="nucleotide sequence ID" value="NZ_VDUW01000001.1"/>
</dbReference>
<dbReference type="NCBIfam" id="TIGR00125">
    <property type="entry name" value="cyt_tran_rel"/>
    <property type="match status" value="1"/>
</dbReference>
<name>A0A5C8P419_9BACI</name>
<dbReference type="GO" id="GO:0005524">
    <property type="term" value="F:ATP binding"/>
    <property type="evidence" value="ECO:0007669"/>
    <property type="project" value="UniProtKB-KW"/>
</dbReference>
<comment type="similarity">
    <text evidence="10">Belongs to the NadD family.</text>
</comment>
<evidence type="ECO:0000313" key="13">
    <source>
        <dbReference type="Proteomes" id="UP000321574"/>
    </source>
</evidence>
<keyword evidence="13" id="KW-1185">Reference proteome</keyword>
<keyword evidence="8 10" id="KW-0520">NAD</keyword>
<evidence type="ECO:0000256" key="4">
    <source>
        <dbReference type="ARBA" id="ARBA00022679"/>
    </source>
</evidence>
<dbReference type="Proteomes" id="UP000321574">
    <property type="component" value="Unassembled WGS sequence"/>
</dbReference>
<dbReference type="PANTHER" id="PTHR39321:SF3">
    <property type="entry name" value="PHOSPHOPANTETHEINE ADENYLYLTRANSFERASE"/>
    <property type="match status" value="1"/>
</dbReference>
<dbReference type="GO" id="GO:0009435">
    <property type="term" value="P:NAD+ biosynthetic process"/>
    <property type="evidence" value="ECO:0007669"/>
    <property type="project" value="UniProtKB-UniRule"/>
</dbReference>
<dbReference type="OrthoDB" id="5295945at2"/>
<keyword evidence="5 10" id="KW-0548">Nucleotidyltransferase</keyword>
<dbReference type="UniPathway" id="UPA00253">
    <property type="reaction ID" value="UER00332"/>
</dbReference>
<protein>
    <recommendedName>
        <fullName evidence="10">Probable nicotinate-nucleotide adenylyltransferase</fullName>
        <ecNumber evidence="10">2.7.7.18</ecNumber>
    </recommendedName>
    <alternativeName>
        <fullName evidence="10">Deamido-NAD(+) diphosphorylase</fullName>
    </alternativeName>
    <alternativeName>
        <fullName evidence="10">Deamido-NAD(+) pyrophosphorylase</fullName>
    </alternativeName>
    <alternativeName>
        <fullName evidence="10">Nicotinate mononucleotide adenylyltransferase</fullName>
        <shortName evidence="10">NaMN adenylyltransferase</shortName>
    </alternativeName>
</protein>
<dbReference type="GO" id="GO:0004515">
    <property type="term" value="F:nicotinate-nucleotide adenylyltransferase activity"/>
    <property type="evidence" value="ECO:0007669"/>
    <property type="project" value="UniProtKB-UniRule"/>
</dbReference>
<keyword evidence="7 10" id="KW-0067">ATP-binding</keyword>
<gene>
    <name evidence="10" type="primary">nadD</name>
    <name evidence="12" type="ORF">FHP05_03185</name>
</gene>
<keyword evidence="6 10" id="KW-0547">Nucleotide-binding</keyword>
<evidence type="ECO:0000256" key="9">
    <source>
        <dbReference type="ARBA" id="ARBA00048721"/>
    </source>
</evidence>
<evidence type="ECO:0000259" key="11">
    <source>
        <dbReference type="Pfam" id="PF01467"/>
    </source>
</evidence>
<dbReference type="PANTHER" id="PTHR39321">
    <property type="entry name" value="NICOTINATE-NUCLEOTIDE ADENYLYLTRANSFERASE-RELATED"/>
    <property type="match status" value="1"/>
</dbReference>
<dbReference type="Pfam" id="PF01467">
    <property type="entry name" value="CTP_transf_like"/>
    <property type="match status" value="1"/>
</dbReference>
<feature type="domain" description="Cytidyltransferase-like" evidence="11">
    <location>
        <begin position="6"/>
        <end position="161"/>
    </location>
</feature>
<dbReference type="HAMAP" id="MF_00244">
    <property type="entry name" value="NaMN_adenylyltr"/>
    <property type="match status" value="1"/>
</dbReference>
<comment type="pathway">
    <text evidence="2 10">Cofactor biosynthesis; NAD(+) biosynthesis; deamido-NAD(+) from nicotinate D-ribonucleotide: step 1/1.</text>
</comment>
<accession>A0A5C8P419</accession>
<dbReference type="InterPro" id="IPR014729">
    <property type="entry name" value="Rossmann-like_a/b/a_fold"/>
</dbReference>
<dbReference type="InterPro" id="IPR004821">
    <property type="entry name" value="Cyt_trans-like"/>
</dbReference>
<comment type="caution">
    <text evidence="12">The sequence shown here is derived from an EMBL/GenBank/DDBJ whole genome shotgun (WGS) entry which is preliminary data.</text>
</comment>
<reference evidence="12 13" key="1">
    <citation type="submission" date="2019-06" db="EMBL/GenBank/DDBJ databases">
        <title>Cerasibacillus sp. nov., isolated from maize field.</title>
        <authorList>
            <person name="Lin S.-Y."/>
            <person name="Tsai C.-F."/>
            <person name="Young C.-C."/>
        </authorList>
    </citation>
    <scope>NUCLEOTIDE SEQUENCE [LARGE SCALE GENOMIC DNA]</scope>
    <source>
        <strain evidence="12 13">CC-CFT480</strain>
    </source>
</reference>
<dbReference type="NCBIfam" id="NF000841">
    <property type="entry name" value="PRK00071.1-4"/>
    <property type="match status" value="1"/>
</dbReference>
<evidence type="ECO:0000256" key="6">
    <source>
        <dbReference type="ARBA" id="ARBA00022741"/>
    </source>
</evidence>
<evidence type="ECO:0000256" key="3">
    <source>
        <dbReference type="ARBA" id="ARBA00022642"/>
    </source>
</evidence>
<evidence type="ECO:0000313" key="12">
    <source>
        <dbReference type="EMBL" id="TXL68037.1"/>
    </source>
</evidence>
<dbReference type="AlphaFoldDB" id="A0A5C8P419"/>
<dbReference type="NCBIfam" id="NF000840">
    <property type="entry name" value="PRK00071.1-3"/>
    <property type="match status" value="1"/>
</dbReference>
<dbReference type="EMBL" id="VDUW01000001">
    <property type="protein sequence ID" value="TXL68037.1"/>
    <property type="molecule type" value="Genomic_DNA"/>
</dbReference>
<keyword evidence="3 10" id="KW-0662">Pyridine nucleotide biosynthesis</keyword>
<evidence type="ECO:0000256" key="2">
    <source>
        <dbReference type="ARBA" id="ARBA00005019"/>
    </source>
</evidence>
<dbReference type="NCBIfam" id="TIGR00482">
    <property type="entry name" value="nicotinate (nicotinamide) nucleotide adenylyltransferase"/>
    <property type="match status" value="1"/>
</dbReference>
<dbReference type="SUPFAM" id="SSF52374">
    <property type="entry name" value="Nucleotidylyl transferase"/>
    <property type="match status" value="1"/>
</dbReference>
<comment type="catalytic activity">
    <reaction evidence="9 10">
        <text>nicotinate beta-D-ribonucleotide + ATP + H(+) = deamido-NAD(+) + diphosphate</text>
        <dbReference type="Rhea" id="RHEA:22860"/>
        <dbReference type="ChEBI" id="CHEBI:15378"/>
        <dbReference type="ChEBI" id="CHEBI:30616"/>
        <dbReference type="ChEBI" id="CHEBI:33019"/>
        <dbReference type="ChEBI" id="CHEBI:57502"/>
        <dbReference type="ChEBI" id="CHEBI:58437"/>
        <dbReference type="EC" id="2.7.7.18"/>
    </reaction>
</comment>
<dbReference type="EC" id="2.7.7.18" evidence="10"/>
<evidence type="ECO:0000256" key="5">
    <source>
        <dbReference type="ARBA" id="ARBA00022695"/>
    </source>
</evidence>
<sequence length="187" mass="21491">MKRIGILGGTFDPPHIGHLIIAQEVRQSLNLDEIWFIPSSEPPHKQSASASAIDRLTMVEKAISDEPLFLLNTIEIERKGKSYTYDTIIQLIKMNPDMEFFFIIGADMVEYLPKWYKIDELCQLVTFVGVNRPGFTLDTPYPIVMVDVPFIEISSSMLRKRIAQNKSIKYFVNRQVQAYIEEGALYE</sequence>
<comment type="function">
    <text evidence="1 10">Catalyzes the reversible adenylation of nicotinate mononucleotide (NaMN) to nicotinic acid adenine dinucleotide (NaAD).</text>
</comment>
<evidence type="ECO:0000256" key="1">
    <source>
        <dbReference type="ARBA" id="ARBA00002324"/>
    </source>
</evidence>